<evidence type="ECO:0000313" key="1">
    <source>
        <dbReference type="EMBL" id="GMT19402.1"/>
    </source>
</evidence>
<organism evidence="1 2">
    <name type="scientific">Pristionchus fissidentatus</name>
    <dbReference type="NCBI Taxonomy" id="1538716"/>
    <lineage>
        <taxon>Eukaryota</taxon>
        <taxon>Metazoa</taxon>
        <taxon>Ecdysozoa</taxon>
        <taxon>Nematoda</taxon>
        <taxon>Chromadorea</taxon>
        <taxon>Rhabditida</taxon>
        <taxon>Rhabditina</taxon>
        <taxon>Diplogasteromorpha</taxon>
        <taxon>Diplogasteroidea</taxon>
        <taxon>Neodiplogasteridae</taxon>
        <taxon>Pristionchus</taxon>
    </lineage>
</organism>
<dbReference type="AlphaFoldDB" id="A0AAV5VI44"/>
<accession>A0AAV5VI44</accession>
<sequence>MVHSPHHSTTPHEICFVLESVDGVEGKAELCLQVGRSEEEEEDWARVLSPSLPLTEPQGCYYLLALDEEKRVEELEIKLGVDEKSFGACLRLKGDVKTRGRVLLFNEIDPSDVITITVAVLVRKLPLTPREYDEATTQTLKAKTSNRS</sequence>
<name>A0AAV5VI44_9BILA</name>
<gene>
    <name evidence="1" type="ORF">PFISCL1PPCAC_10699</name>
</gene>
<dbReference type="EMBL" id="BTSY01000003">
    <property type="protein sequence ID" value="GMT19402.1"/>
    <property type="molecule type" value="Genomic_DNA"/>
</dbReference>
<reference evidence="1" key="1">
    <citation type="submission" date="2023-10" db="EMBL/GenBank/DDBJ databases">
        <title>Genome assembly of Pristionchus species.</title>
        <authorList>
            <person name="Yoshida K."/>
            <person name="Sommer R.J."/>
        </authorList>
    </citation>
    <scope>NUCLEOTIDE SEQUENCE</scope>
    <source>
        <strain evidence="1">RS5133</strain>
    </source>
</reference>
<dbReference type="Proteomes" id="UP001432322">
    <property type="component" value="Unassembled WGS sequence"/>
</dbReference>
<protein>
    <submittedName>
        <fullName evidence="1">Uncharacterized protein</fullName>
    </submittedName>
</protein>
<keyword evidence="2" id="KW-1185">Reference proteome</keyword>
<evidence type="ECO:0000313" key="2">
    <source>
        <dbReference type="Proteomes" id="UP001432322"/>
    </source>
</evidence>
<proteinExistence type="predicted"/>
<feature type="non-terminal residue" evidence="1">
    <location>
        <position position="148"/>
    </location>
</feature>
<comment type="caution">
    <text evidence="1">The sequence shown here is derived from an EMBL/GenBank/DDBJ whole genome shotgun (WGS) entry which is preliminary data.</text>
</comment>